<dbReference type="EMBL" id="HBUF01331300">
    <property type="protein sequence ID" value="CAG6696999.1"/>
    <property type="molecule type" value="Transcribed_RNA"/>
</dbReference>
<sequence length="145" mass="17160">MWVYKVTPPVTLLVLHPYSPVVLMWNQAHTFWNTLSMRTVTCTVIVACTRLYRMNQKYLQEILNGKRYLSSMERGERTIQRAIVQTGAFLWVKARNRCLKTAFRPHKSVWLQRMCHILTLTHENRPIRVFIRVIPAIFQVILASF</sequence>
<proteinExistence type="predicted"/>
<accession>A0A8D8U012</accession>
<dbReference type="EMBL" id="HBUF01331299">
    <property type="protein sequence ID" value="CAG6696995.1"/>
    <property type="molecule type" value="Transcribed_RNA"/>
</dbReference>
<reference evidence="1" key="1">
    <citation type="submission" date="2021-05" db="EMBL/GenBank/DDBJ databases">
        <authorList>
            <person name="Alioto T."/>
            <person name="Alioto T."/>
            <person name="Gomez Garrido J."/>
        </authorList>
    </citation>
    <scope>NUCLEOTIDE SEQUENCE</scope>
</reference>
<organism evidence="1">
    <name type="scientific">Cacopsylla melanoneura</name>
    <dbReference type="NCBI Taxonomy" id="428564"/>
    <lineage>
        <taxon>Eukaryota</taxon>
        <taxon>Metazoa</taxon>
        <taxon>Ecdysozoa</taxon>
        <taxon>Arthropoda</taxon>
        <taxon>Hexapoda</taxon>
        <taxon>Insecta</taxon>
        <taxon>Pterygota</taxon>
        <taxon>Neoptera</taxon>
        <taxon>Paraneoptera</taxon>
        <taxon>Hemiptera</taxon>
        <taxon>Sternorrhyncha</taxon>
        <taxon>Psylloidea</taxon>
        <taxon>Psyllidae</taxon>
        <taxon>Psyllinae</taxon>
        <taxon>Cacopsylla</taxon>
    </lineage>
</organism>
<protein>
    <submittedName>
        <fullName evidence="1">Uncharacterized protein</fullName>
    </submittedName>
</protein>
<name>A0A8D8U012_9HEMI</name>
<evidence type="ECO:0000313" key="1">
    <source>
        <dbReference type="EMBL" id="CAG6696999.1"/>
    </source>
</evidence>
<dbReference type="AlphaFoldDB" id="A0A8D8U012"/>